<protein>
    <submittedName>
        <fullName evidence="2">Ovule protein</fullName>
    </submittedName>
</protein>
<sequence length="77" mass="8536">MEISERELRVYAEDCVNEGAVCYGKHGCKNQLVSVENTHLFQIRVIATPLTTLLGSSDHHSCSTTFPSILLQSSKIK</sequence>
<organism evidence="1 2">
    <name type="scientific">Ascaris lumbricoides</name>
    <name type="common">Giant roundworm</name>
    <dbReference type="NCBI Taxonomy" id="6252"/>
    <lineage>
        <taxon>Eukaryota</taxon>
        <taxon>Metazoa</taxon>
        <taxon>Ecdysozoa</taxon>
        <taxon>Nematoda</taxon>
        <taxon>Chromadorea</taxon>
        <taxon>Rhabditida</taxon>
        <taxon>Spirurina</taxon>
        <taxon>Ascaridomorpha</taxon>
        <taxon>Ascaridoidea</taxon>
        <taxon>Ascarididae</taxon>
        <taxon>Ascaris</taxon>
    </lineage>
</organism>
<keyword evidence="1" id="KW-1185">Reference proteome</keyword>
<reference evidence="2" key="1">
    <citation type="submission" date="2017-02" db="UniProtKB">
        <authorList>
            <consortium name="WormBaseParasite"/>
        </authorList>
    </citation>
    <scope>IDENTIFICATION</scope>
</reference>
<dbReference type="AlphaFoldDB" id="A0A0M3HJL8"/>
<proteinExistence type="predicted"/>
<name>A0A0M3HJL8_ASCLU</name>
<dbReference type="WBParaSite" id="ALUE_0000171301-mRNA-1">
    <property type="protein sequence ID" value="ALUE_0000171301-mRNA-1"/>
    <property type="gene ID" value="ALUE_0000171301"/>
</dbReference>
<evidence type="ECO:0000313" key="2">
    <source>
        <dbReference type="WBParaSite" id="ALUE_0000171301-mRNA-1"/>
    </source>
</evidence>
<evidence type="ECO:0000313" key="1">
    <source>
        <dbReference type="Proteomes" id="UP000036681"/>
    </source>
</evidence>
<accession>A0A0M3HJL8</accession>
<dbReference type="Proteomes" id="UP000036681">
    <property type="component" value="Unplaced"/>
</dbReference>